<dbReference type="Pfam" id="PF00005">
    <property type="entry name" value="ABC_tran"/>
    <property type="match status" value="2"/>
</dbReference>
<protein>
    <submittedName>
        <fullName evidence="5">Sugar ABC transporter ATP-binding protein</fullName>
    </submittedName>
</protein>
<dbReference type="AlphaFoldDB" id="A0A414EIE1"/>
<evidence type="ECO:0000256" key="2">
    <source>
        <dbReference type="ARBA" id="ARBA00022737"/>
    </source>
</evidence>
<gene>
    <name evidence="5" type="ORF">DW740_11300</name>
</gene>
<evidence type="ECO:0000313" key="6">
    <source>
        <dbReference type="Proteomes" id="UP000283745"/>
    </source>
</evidence>
<dbReference type="SUPFAM" id="SSF52540">
    <property type="entry name" value="P-loop containing nucleoside triphosphate hydrolases"/>
    <property type="match status" value="2"/>
</dbReference>
<evidence type="ECO:0000256" key="1">
    <source>
        <dbReference type="ARBA" id="ARBA00022448"/>
    </source>
</evidence>
<dbReference type="SMART" id="SM00382">
    <property type="entry name" value="AAA"/>
    <property type="match status" value="2"/>
</dbReference>
<keyword evidence="1" id="KW-0813">Transport</keyword>
<dbReference type="PROSITE" id="PS50893">
    <property type="entry name" value="ABC_TRANSPORTER_2"/>
    <property type="match status" value="1"/>
</dbReference>
<keyword evidence="2" id="KW-0677">Repeat</keyword>
<evidence type="ECO:0000256" key="4">
    <source>
        <dbReference type="ARBA" id="ARBA00022840"/>
    </source>
</evidence>
<dbReference type="GO" id="GO:0016887">
    <property type="term" value="F:ATP hydrolysis activity"/>
    <property type="evidence" value="ECO:0007669"/>
    <property type="project" value="InterPro"/>
</dbReference>
<dbReference type="GO" id="GO:0005524">
    <property type="term" value="F:ATP binding"/>
    <property type="evidence" value="ECO:0007669"/>
    <property type="project" value="UniProtKB-KW"/>
</dbReference>
<dbReference type="PANTHER" id="PTHR43790:SF9">
    <property type="entry name" value="GALACTOFURANOSE TRANSPORTER ATP-BINDING PROTEIN YTFR"/>
    <property type="match status" value="1"/>
</dbReference>
<dbReference type="CDD" id="cd03216">
    <property type="entry name" value="ABC_Carb_Monos_I"/>
    <property type="match status" value="1"/>
</dbReference>
<organism evidence="5 6">
    <name type="scientific">Blautia obeum</name>
    <dbReference type="NCBI Taxonomy" id="40520"/>
    <lineage>
        <taxon>Bacteria</taxon>
        <taxon>Bacillati</taxon>
        <taxon>Bacillota</taxon>
        <taxon>Clostridia</taxon>
        <taxon>Lachnospirales</taxon>
        <taxon>Lachnospiraceae</taxon>
        <taxon>Blautia</taxon>
    </lineage>
</organism>
<name>A0A414EIE1_9FIRM</name>
<sequence length="504" mass="56193">MSVLEAKNITKIFPGVKALEDVSVSFHKGEIHCIMGENGAGKSTLIKCLTGVYEAENGEIFINDKSALKDRSLFKRIAYVPQEISLFQKMTVAENLFIPYDKAGIKGRINQKKLEEQARPILDKFNIHVEPGKLADEISVSSQQLLQIARAAAFADYDVLILDEPTTCLTQKDTENLFDIIRKIKKEGKAIIFISHKLDEVFELGDCITVFCNGRKVSTAELKDVDVPWVVEQMTGKQLDYQETFCSEKVSEEMILDVKHLTGAMFHDVSFSLKKGEILGFSGLVGAGRSELMQAIFGYLPIYSGEIVCQGKVWKTGDTHYSVTNGMFYLPEERRSQGILPDMSVKENISINTLDTVSSWCGISKRKETAKAEEIIKAYNVKTSNLNKEIKFLSGGNQQKVIIGRSTCTEPKILIFDEPTKGIDIGAKTEVYRLMKKLAENGIAIILISSEMDEIKKCANRIICMYHGEVTGESDYGSEKEEILKAILGIKTSSEEGKTDEQRA</sequence>
<accession>A0A414EIE1</accession>
<dbReference type="Gene3D" id="3.40.50.300">
    <property type="entry name" value="P-loop containing nucleotide triphosphate hydrolases"/>
    <property type="match status" value="2"/>
</dbReference>
<evidence type="ECO:0000256" key="3">
    <source>
        <dbReference type="ARBA" id="ARBA00022741"/>
    </source>
</evidence>
<keyword evidence="4 5" id="KW-0067">ATP-binding</keyword>
<dbReference type="RefSeq" id="WP_118040338.1">
    <property type="nucleotide sequence ID" value="NZ_CABJFK010000008.1"/>
</dbReference>
<evidence type="ECO:0000313" key="5">
    <source>
        <dbReference type="EMBL" id="RHE39320.1"/>
    </source>
</evidence>
<proteinExistence type="predicted"/>
<dbReference type="InterPro" id="IPR003593">
    <property type="entry name" value="AAA+_ATPase"/>
</dbReference>
<dbReference type="InterPro" id="IPR003439">
    <property type="entry name" value="ABC_transporter-like_ATP-bd"/>
</dbReference>
<dbReference type="PROSITE" id="PS00211">
    <property type="entry name" value="ABC_TRANSPORTER_1"/>
    <property type="match status" value="1"/>
</dbReference>
<reference evidence="5 6" key="1">
    <citation type="submission" date="2018-08" db="EMBL/GenBank/DDBJ databases">
        <title>A genome reference for cultivated species of the human gut microbiota.</title>
        <authorList>
            <person name="Zou Y."/>
            <person name="Xue W."/>
            <person name="Luo G."/>
        </authorList>
    </citation>
    <scope>NUCLEOTIDE SEQUENCE [LARGE SCALE GENOMIC DNA]</scope>
    <source>
        <strain evidence="5 6">AM28-23</strain>
    </source>
</reference>
<keyword evidence="3" id="KW-0547">Nucleotide-binding</keyword>
<dbReference type="EMBL" id="QSKF01000008">
    <property type="protein sequence ID" value="RHE39320.1"/>
    <property type="molecule type" value="Genomic_DNA"/>
</dbReference>
<dbReference type="CDD" id="cd03215">
    <property type="entry name" value="ABC_Carb_Monos_II"/>
    <property type="match status" value="1"/>
</dbReference>
<dbReference type="PANTHER" id="PTHR43790">
    <property type="entry name" value="CARBOHYDRATE TRANSPORT ATP-BINDING PROTEIN MG119-RELATED"/>
    <property type="match status" value="1"/>
</dbReference>
<dbReference type="InterPro" id="IPR017871">
    <property type="entry name" value="ABC_transporter-like_CS"/>
</dbReference>
<dbReference type="InterPro" id="IPR027417">
    <property type="entry name" value="P-loop_NTPase"/>
</dbReference>
<comment type="caution">
    <text evidence="5">The sequence shown here is derived from an EMBL/GenBank/DDBJ whole genome shotgun (WGS) entry which is preliminary data.</text>
</comment>
<dbReference type="InterPro" id="IPR050107">
    <property type="entry name" value="ABC_carbohydrate_import_ATPase"/>
</dbReference>
<dbReference type="Proteomes" id="UP000283745">
    <property type="component" value="Unassembled WGS sequence"/>
</dbReference>